<dbReference type="AlphaFoldDB" id="A0A6P2BST1"/>
<dbReference type="Pfam" id="PF13401">
    <property type="entry name" value="AAA_22"/>
    <property type="match status" value="1"/>
</dbReference>
<sequence length="339" mass="36730">MVTRQPGPDVDPQLQALTSLSGWRQFASELPAIPELLDTVTWQDLDPGKRAHYDDDRIAHHSRLLVVQTPAVRDVVTTGRRLAHMNRAARFGRSGLIVSGPARTGKTTAITQLGKTIEVIHRRRYPGCADHIPVIYITVPPAATPRMIAAEFARFLGIPVTRQANITDIIEAVCGVCADVRTTAICVDEIHNLNIATRPGAEASDTLKYFSERIPATFVLSGINVERAGLLSGPRGEQIAGRYSMVRTGPFPRDAQWATLVAAIEGSLRLHRHPAGALPDLAGYLHQRTGGMIGSLLWLIRSAAIQAVIDGTEKITRTSMDAIPVDIASQASSTRQGKP</sequence>
<keyword evidence="3" id="KW-1185">Reference proteome</keyword>
<feature type="domain" description="ORC1/DEAH AAA+ ATPase" evidence="1">
    <location>
        <begin position="91"/>
        <end position="224"/>
    </location>
</feature>
<gene>
    <name evidence="2" type="ORF">EAS64_31785</name>
</gene>
<protein>
    <submittedName>
        <fullName evidence="2">ATP-binding protein</fullName>
    </submittedName>
</protein>
<dbReference type="GO" id="GO:0005524">
    <property type="term" value="F:ATP binding"/>
    <property type="evidence" value="ECO:0007669"/>
    <property type="project" value="UniProtKB-KW"/>
</dbReference>
<proteinExistence type="predicted"/>
<accession>A0A6P2BST1</accession>
<dbReference type="InterPro" id="IPR049945">
    <property type="entry name" value="AAA_22"/>
</dbReference>
<name>A0A6P2BST1_9ACTN</name>
<dbReference type="GO" id="GO:0016887">
    <property type="term" value="F:ATP hydrolysis activity"/>
    <property type="evidence" value="ECO:0007669"/>
    <property type="project" value="InterPro"/>
</dbReference>
<reference evidence="2 3" key="1">
    <citation type="submission" date="2018-11" db="EMBL/GenBank/DDBJ databases">
        <title>Trebonia kvetii gen.nov., sp.nov., a novel acidophilic actinobacterium, and proposal of the new actinobacterial family Treboniaceae fam. nov.</title>
        <authorList>
            <person name="Rapoport D."/>
            <person name="Sagova-Mareckova M."/>
            <person name="Sedlacek I."/>
            <person name="Provaznik J."/>
            <person name="Kralova S."/>
            <person name="Pavlinic D."/>
            <person name="Benes V."/>
            <person name="Kopecky J."/>
        </authorList>
    </citation>
    <scope>NUCLEOTIDE SEQUENCE [LARGE SCALE GENOMIC DNA]</scope>
    <source>
        <strain evidence="2 3">15Tr583</strain>
    </source>
</reference>
<dbReference type="EMBL" id="RPFW01000006">
    <property type="protein sequence ID" value="TVZ02010.1"/>
    <property type="molecule type" value="Genomic_DNA"/>
</dbReference>
<dbReference type="RefSeq" id="WP_145859015.1">
    <property type="nucleotide sequence ID" value="NZ_RPFW01000006.1"/>
</dbReference>
<dbReference type="Gene3D" id="3.40.50.300">
    <property type="entry name" value="P-loop containing nucleotide triphosphate hydrolases"/>
    <property type="match status" value="1"/>
</dbReference>
<evidence type="ECO:0000313" key="3">
    <source>
        <dbReference type="Proteomes" id="UP000460272"/>
    </source>
</evidence>
<dbReference type="Proteomes" id="UP000460272">
    <property type="component" value="Unassembled WGS sequence"/>
</dbReference>
<keyword evidence="2" id="KW-0547">Nucleotide-binding</keyword>
<dbReference type="OrthoDB" id="4578613at2"/>
<evidence type="ECO:0000313" key="2">
    <source>
        <dbReference type="EMBL" id="TVZ02010.1"/>
    </source>
</evidence>
<dbReference type="SUPFAM" id="SSF52540">
    <property type="entry name" value="P-loop containing nucleoside triphosphate hydrolases"/>
    <property type="match status" value="1"/>
</dbReference>
<evidence type="ECO:0000259" key="1">
    <source>
        <dbReference type="Pfam" id="PF13401"/>
    </source>
</evidence>
<keyword evidence="2" id="KW-0067">ATP-binding</keyword>
<comment type="caution">
    <text evidence="2">The sequence shown here is derived from an EMBL/GenBank/DDBJ whole genome shotgun (WGS) entry which is preliminary data.</text>
</comment>
<organism evidence="2 3">
    <name type="scientific">Trebonia kvetii</name>
    <dbReference type="NCBI Taxonomy" id="2480626"/>
    <lineage>
        <taxon>Bacteria</taxon>
        <taxon>Bacillati</taxon>
        <taxon>Actinomycetota</taxon>
        <taxon>Actinomycetes</taxon>
        <taxon>Streptosporangiales</taxon>
        <taxon>Treboniaceae</taxon>
        <taxon>Trebonia</taxon>
    </lineage>
</organism>
<dbReference type="InterPro" id="IPR027417">
    <property type="entry name" value="P-loop_NTPase"/>
</dbReference>